<sequence>MPNKIDFKKELNELYAPSSKEISVVKVPKLNFLSIDGKGDPNTSEDYKEAIEALFSVAFKIKFTAKKELDKDYAVMPLEGLWWTENMSKFSINDKSSWLWKALIMQPDFITQKIYQKAANEVKAKKNLPGLGKIKLETLDEGLSAQILYIGPFSGEKQTIQRIHDFIQEQAGSLTQKHHEIYLSDPRKTAPEKLKTIIRQPFKKQLNQ</sequence>
<evidence type="ECO:0000313" key="3">
    <source>
        <dbReference type="Proteomes" id="UP000177165"/>
    </source>
</evidence>
<dbReference type="InterPro" id="IPR029442">
    <property type="entry name" value="GyrI-like"/>
</dbReference>
<dbReference type="PIRSF" id="PIRSF031644">
    <property type="entry name" value="UCP031644"/>
    <property type="match status" value="1"/>
</dbReference>
<dbReference type="EMBL" id="MHKB01000007">
    <property type="protein sequence ID" value="OGY79763.1"/>
    <property type="molecule type" value="Genomic_DNA"/>
</dbReference>
<name>A0A1G2ASB3_9BACT</name>
<dbReference type="AlphaFoldDB" id="A0A1G2ASB3"/>
<comment type="caution">
    <text evidence="2">The sequence shown here is derived from an EMBL/GenBank/DDBJ whole genome shotgun (WGS) entry which is preliminary data.</text>
</comment>
<organism evidence="2 3">
    <name type="scientific">Candidatus Kerfeldbacteria bacterium RIFCSPHIGHO2_02_FULL_42_14</name>
    <dbReference type="NCBI Taxonomy" id="1798540"/>
    <lineage>
        <taxon>Bacteria</taxon>
        <taxon>Candidatus Kerfeldiibacteriota</taxon>
    </lineage>
</organism>
<evidence type="ECO:0000259" key="1">
    <source>
        <dbReference type="Pfam" id="PF06445"/>
    </source>
</evidence>
<protein>
    <recommendedName>
        <fullName evidence="1">GyrI-like small molecule binding domain-containing protein</fullName>
    </recommendedName>
</protein>
<dbReference type="InterPro" id="IPR011256">
    <property type="entry name" value="Reg_factor_effector_dom_sf"/>
</dbReference>
<dbReference type="STRING" id="1798540.A3B74_01830"/>
<dbReference type="InterPro" id="IPR008319">
    <property type="entry name" value="GyrI-like_CCH_Lin2189-like"/>
</dbReference>
<dbReference type="SUPFAM" id="SSF55136">
    <property type="entry name" value="Probable bacterial effector-binding domain"/>
    <property type="match status" value="1"/>
</dbReference>
<accession>A0A1G2ASB3</accession>
<reference evidence="2 3" key="1">
    <citation type="journal article" date="2016" name="Nat. Commun.">
        <title>Thousands of microbial genomes shed light on interconnected biogeochemical processes in an aquifer system.</title>
        <authorList>
            <person name="Anantharaman K."/>
            <person name="Brown C.T."/>
            <person name="Hug L.A."/>
            <person name="Sharon I."/>
            <person name="Castelle C.J."/>
            <person name="Probst A.J."/>
            <person name="Thomas B.C."/>
            <person name="Singh A."/>
            <person name="Wilkins M.J."/>
            <person name="Karaoz U."/>
            <person name="Brodie E.L."/>
            <person name="Williams K.H."/>
            <person name="Hubbard S.S."/>
            <person name="Banfield J.F."/>
        </authorList>
    </citation>
    <scope>NUCLEOTIDE SEQUENCE [LARGE SCALE GENOMIC DNA]</scope>
</reference>
<feature type="domain" description="GyrI-like small molecule binding" evidence="1">
    <location>
        <begin position="21"/>
        <end position="199"/>
    </location>
</feature>
<proteinExistence type="predicted"/>
<dbReference type="Pfam" id="PF06445">
    <property type="entry name" value="GyrI-like"/>
    <property type="match status" value="1"/>
</dbReference>
<dbReference type="Proteomes" id="UP000177165">
    <property type="component" value="Unassembled WGS sequence"/>
</dbReference>
<gene>
    <name evidence="2" type="ORF">A3B74_01830</name>
</gene>
<evidence type="ECO:0000313" key="2">
    <source>
        <dbReference type="EMBL" id="OGY79763.1"/>
    </source>
</evidence>
<dbReference type="Gene3D" id="3.20.80.10">
    <property type="entry name" value="Regulatory factor, effector binding domain"/>
    <property type="match status" value="1"/>
</dbReference>